<feature type="domain" description="Carbohydrate-binding" evidence="1">
    <location>
        <begin position="48"/>
        <end position="197"/>
    </location>
</feature>
<reference evidence="2 3" key="1">
    <citation type="journal article" date="2016" name="Nat. Commun.">
        <title>Thousands of microbial genomes shed light on interconnected biogeochemical processes in an aquifer system.</title>
        <authorList>
            <person name="Anantharaman K."/>
            <person name="Brown C.T."/>
            <person name="Hug L.A."/>
            <person name="Sharon I."/>
            <person name="Castelle C.J."/>
            <person name="Probst A.J."/>
            <person name="Thomas B.C."/>
            <person name="Singh A."/>
            <person name="Wilkins M.J."/>
            <person name="Karaoz U."/>
            <person name="Brodie E.L."/>
            <person name="Williams K.H."/>
            <person name="Hubbard S.S."/>
            <person name="Banfield J.F."/>
        </authorList>
    </citation>
    <scope>NUCLEOTIDE SEQUENCE [LARGE SCALE GENOMIC DNA]</scope>
</reference>
<dbReference type="GO" id="GO:0016052">
    <property type="term" value="P:carbohydrate catabolic process"/>
    <property type="evidence" value="ECO:0007669"/>
    <property type="project" value="InterPro"/>
</dbReference>
<dbReference type="Gene3D" id="2.60.40.1190">
    <property type="match status" value="1"/>
</dbReference>
<dbReference type="GO" id="GO:0030246">
    <property type="term" value="F:carbohydrate binding"/>
    <property type="evidence" value="ECO:0007669"/>
    <property type="project" value="InterPro"/>
</dbReference>
<dbReference type="Proteomes" id="UP000179243">
    <property type="component" value="Unassembled WGS sequence"/>
</dbReference>
<dbReference type="NCBIfam" id="TIGR04183">
    <property type="entry name" value="Por_Secre_tail"/>
    <property type="match status" value="1"/>
</dbReference>
<accession>A0A1F7F6N5</accession>
<evidence type="ECO:0000259" key="1">
    <source>
        <dbReference type="Pfam" id="PF06452"/>
    </source>
</evidence>
<protein>
    <recommendedName>
        <fullName evidence="1">Carbohydrate-binding domain-containing protein</fullName>
    </recommendedName>
</protein>
<gene>
    <name evidence="2" type="ORF">A2519_19020</name>
</gene>
<dbReference type="InterPro" id="IPR026444">
    <property type="entry name" value="Secre_tail"/>
</dbReference>
<sequence length="677" mass="74740">MRSLLPYFLIMLISLCICYGMVPTINDIERTFGKPAILIRQTATPPVIDGDLSDAAWEISQPYQLDHIDGCASPLQASTTVRLLCDNSNLYVSWLCMEPRMDLSIIDTSSYGMDGDIVVLYLDPHHAHYTTLKDSNNIRIRINMQGKVNISRSYPGSGSVSARVHAGNDQWIVELSFPLSKMGFTASTIPTVIGLNAVRIRPQSGGPYATVAVTGSTRELIDHNNFRYGENTSLAPFWVDYKVAMPSRDTGYPLGVWGPLNEVFLPWRFAHAILEVATIVKEPPDSPFEIIAKEHFINGAPSFSNGTIVEESFLGIGKAYRTSGTGISYSIALHDPRDVTAVATVTVDSGRLAFYPRASDKLCPSVQECWGEYTSCVGDGIESYDTYTYDTHSDKMGIYTAGRFGRKERGWQQATFYYGESTGGSMKSPSSGWNICRLRMELMDGGPAAQHLMWHWFDPTSHIDIQIMNIAGQNVTVGDLIVYRGIDAEAPTPVTQLNKSMDGNDIVFSWPPSEDNVLTVAYEVVTIDQATETIEHLAFVHDLTVRIPQQQVQDKIVRVRAWDLDGNASTVSLDSVGIDKELKNKIENRPELSVAPNPFNPGTVMTIGATRNDESAIAAKVAIYDMKGTCVKSVSLRLHASAPFHYTWNAIHQASGIYIVKATIGDKVLTRRITLLK</sequence>
<evidence type="ECO:0000313" key="2">
    <source>
        <dbReference type="EMBL" id="OGK02166.1"/>
    </source>
</evidence>
<dbReference type="AlphaFoldDB" id="A0A1F7F6N5"/>
<dbReference type="SUPFAM" id="SSF49344">
    <property type="entry name" value="CBD9-like"/>
    <property type="match status" value="1"/>
</dbReference>
<proteinExistence type="predicted"/>
<dbReference type="InterPro" id="IPR010502">
    <property type="entry name" value="Carb-bd_dom_fam9"/>
</dbReference>
<organism evidence="2 3">
    <name type="scientific">Candidatus Raymondbacteria bacterium RIFOXYD12_FULL_49_13</name>
    <dbReference type="NCBI Taxonomy" id="1817890"/>
    <lineage>
        <taxon>Bacteria</taxon>
        <taxon>Raymondiibacteriota</taxon>
    </lineage>
</organism>
<dbReference type="EMBL" id="MFYX01000111">
    <property type="protein sequence ID" value="OGK02166.1"/>
    <property type="molecule type" value="Genomic_DNA"/>
</dbReference>
<dbReference type="GO" id="GO:0004553">
    <property type="term" value="F:hydrolase activity, hydrolyzing O-glycosyl compounds"/>
    <property type="evidence" value="ECO:0007669"/>
    <property type="project" value="InterPro"/>
</dbReference>
<dbReference type="Pfam" id="PF06452">
    <property type="entry name" value="CBM9_1"/>
    <property type="match status" value="1"/>
</dbReference>
<comment type="caution">
    <text evidence="2">The sequence shown here is derived from an EMBL/GenBank/DDBJ whole genome shotgun (WGS) entry which is preliminary data.</text>
</comment>
<evidence type="ECO:0000313" key="3">
    <source>
        <dbReference type="Proteomes" id="UP000179243"/>
    </source>
</evidence>
<name>A0A1F7F6N5_UNCRA</name>